<name>A0ABT9XK56_9BACL</name>
<evidence type="ECO:0000256" key="1">
    <source>
        <dbReference type="SAM" id="MobiDB-lite"/>
    </source>
</evidence>
<dbReference type="Gene3D" id="1.20.1260.10">
    <property type="match status" value="1"/>
</dbReference>
<keyword evidence="2" id="KW-0946">Virion</keyword>
<dbReference type="Pfam" id="PF07875">
    <property type="entry name" value="Coat_F"/>
    <property type="match status" value="1"/>
</dbReference>
<organism evidence="2 3">
    <name type="scientific">Alicyclobacillus cycloheptanicus</name>
    <dbReference type="NCBI Taxonomy" id="1457"/>
    <lineage>
        <taxon>Bacteria</taxon>
        <taxon>Bacillati</taxon>
        <taxon>Bacillota</taxon>
        <taxon>Bacilli</taxon>
        <taxon>Bacillales</taxon>
        <taxon>Alicyclobacillaceae</taxon>
        <taxon>Alicyclobacillus</taxon>
    </lineage>
</organism>
<feature type="compositionally biased region" description="Polar residues" evidence="1">
    <location>
        <begin position="233"/>
        <end position="244"/>
    </location>
</feature>
<feature type="region of interest" description="Disordered" evidence="1">
    <location>
        <begin position="233"/>
        <end position="255"/>
    </location>
</feature>
<reference evidence="2 3" key="1">
    <citation type="submission" date="2023-07" db="EMBL/GenBank/DDBJ databases">
        <title>Genomic Encyclopedia of Type Strains, Phase IV (KMG-IV): sequencing the most valuable type-strain genomes for metagenomic binning, comparative biology and taxonomic classification.</title>
        <authorList>
            <person name="Goeker M."/>
        </authorList>
    </citation>
    <scope>NUCLEOTIDE SEQUENCE [LARGE SCALE GENOMIC DNA]</scope>
    <source>
        <strain evidence="2 3">DSM 4006</strain>
    </source>
</reference>
<dbReference type="InterPro" id="IPR012347">
    <property type="entry name" value="Ferritin-like"/>
</dbReference>
<protein>
    <submittedName>
        <fullName evidence="2">Spore coat protein CotF</fullName>
    </submittedName>
</protein>
<dbReference type="EMBL" id="JAUSTP010000022">
    <property type="protein sequence ID" value="MDQ0190694.1"/>
    <property type="molecule type" value="Genomic_DNA"/>
</dbReference>
<proteinExistence type="predicted"/>
<keyword evidence="2" id="KW-0167">Capsid protein</keyword>
<dbReference type="RefSeq" id="WP_274454955.1">
    <property type="nucleotide sequence ID" value="NZ_CP067097.1"/>
</dbReference>
<dbReference type="InterPro" id="IPR012851">
    <property type="entry name" value="Spore_coat_CotF-like"/>
</dbReference>
<dbReference type="Proteomes" id="UP001232973">
    <property type="component" value="Unassembled WGS sequence"/>
</dbReference>
<evidence type="ECO:0000313" key="2">
    <source>
        <dbReference type="EMBL" id="MDQ0190694.1"/>
    </source>
</evidence>
<gene>
    <name evidence="2" type="ORF">J2S03_002561</name>
</gene>
<keyword evidence="3" id="KW-1185">Reference proteome</keyword>
<sequence length="255" mass="27940">MNASTSPEFGAHELLVMHEALMTKAANAEMLSYLSEQVQDRQLRTMLADQARTAANHYTQGVNLLQGQGRMSGGMMSAPGMMSGQHAMSQNGEPKLGLRQPSMPAPSMSGNSLSERSICTTVLNLHKHGAIGWMTFAMECADPDLRSYLVNGALLCDRAAYDTWMYMNQKGYYQVPTLLQKTTNTLIHSYQTTPTPQTGYAPMNAMNNLQQATMSSMDGNASNANHARGAGALNQTQQINPNDSNHFEPRSYNMH</sequence>
<comment type="caution">
    <text evidence="2">The sequence shown here is derived from an EMBL/GenBank/DDBJ whole genome shotgun (WGS) entry which is preliminary data.</text>
</comment>
<evidence type="ECO:0000313" key="3">
    <source>
        <dbReference type="Proteomes" id="UP001232973"/>
    </source>
</evidence>
<accession>A0ABT9XK56</accession>